<evidence type="ECO:0000313" key="2">
    <source>
        <dbReference type="EMBL" id="KAF8793486.1"/>
    </source>
</evidence>
<evidence type="ECO:0000313" key="3">
    <source>
        <dbReference type="Proteomes" id="UP000807504"/>
    </source>
</evidence>
<organism evidence="2 3">
    <name type="scientific">Argiope bruennichi</name>
    <name type="common">Wasp spider</name>
    <name type="synonym">Aranea bruennichi</name>
    <dbReference type="NCBI Taxonomy" id="94029"/>
    <lineage>
        <taxon>Eukaryota</taxon>
        <taxon>Metazoa</taxon>
        <taxon>Ecdysozoa</taxon>
        <taxon>Arthropoda</taxon>
        <taxon>Chelicerata</taxon>
        <taxon>Arachnida</taxon>
        <taxon>Araneae</taxon>
        <taxon>Araneomorphae</taxon>
        <taxon>Entelegynae</taxon>
        <taxon>Araneoidea</taxon>
        <taxon>Araneidae</taxon>
        <taxon>Argiope</taxon>
    </lineage>
</organism>
<reference evidence="2" key="1">
    <citation type="journal article" date="2020" name="bioRxiv">
        <title>Chromosome-level reference genome of the European wasp spider Argiope bruennichi: a resource for studies on range expansion and evolutionary adaptation.</title>
        <authorList>
            <person name="Sheffer M.M."/>
            <person name="Hoppe A."/>
            <person name="Krehenwinkel H."/>
            <person name="Uhl G."/>
            <person name="Kuss A.W."/>
            <person name="Jensen L."/>
            <person name="Jensen C."/>
            <person name="Gillespie R.G."/>
            <person name="Hoff K.J."/>
            <person name="Prost S."/>
        </authorList>
    </citation>
    <scope>NUCLEOTIDE SEQUENCE</scope>
</reference>
<dbReference type="Proteomes" id="UP000807504">
    <property type="component" value="Unassembled WGS sequence"/>
</dbReference>
<gene>
    <name evidence="2" type="ORF">HNY73_004960</name>
</gene>
<feature type="region of interest" description="Disordered" evidence="1">
    <location>
        <begin position="167"/>
        <end position="230"/>
    </location>
</feature>
<evidence type="ECO:0000256" key="1">
    <source>
        <dbReference type="SAM" id="MobiDB-lite"/>
    </source>
</evidence>
<dbReference type="EMBL" id="JABXBU010000003">
    <property type="protein sequence ID" value="KAF8793486.1"/>
    <property type="molecule type" value="Genomic_DNA"/>
</dbReference>
<feature type="compositionally biased region" description="Basic and acidic residues" evidence="1">
    <location>
        <begin position="213"/>
        <end position="222"/>
    </location>
</feature>
<feature type="compositionally biased region" description="Basic residues" evidence="1">
    <location>
        <begin position="31"/>
        <end position="49"/>
    </location>
</feature>
<accession>A0A8T0FRN5</accession>
<feature type="region of interest" description="Disordered" evidence="1">
    <location>
        <begin position="1"/>
        <end position="51"/>
    </location>
</feature>
<proteinExistence type="predicted"/>
<protein>
    <submittedName>
        <fullName evidence="2">Uncharacterized protein</fullName>
    </submittedName>
</protein>
<dbReference type="AlphaFoldDB" id="A0A8T0FRN5"/>
<name>A0A8T0FRN5_ARGBR</name>
<keyword evidence="3" id="KW-1185">Reference proteome</keyword>
<feature type="compositionally biased region" description="Basic and acidic residues" evidence="1">
    <location>
        <begin position="72"/>
        <end position="82"/>
    </location>
</feature>
<reference evidence="2" key="2">
    <citation type="submission" date="2020-06" db="EMBL/GenBank/DDBJ databases">
        <authorList>
            <person name="Sheffer M."/>
        </authorList>
    </citation>
    <scope>NUCLEOTIDE SEQUENCE</scope>
</reference>
<comment type="caution">
    <text evidence="2">The sequence shown here is derived from an EMBL/GenBank/DDBJ whole genome shotgun (WGS) entry which is preliminary data.</text>
</comment>
<feature type="region of interest" description="Disordered" evidence="1">
    <location>
        <begin position="72"/>
        <end position="105"/>
    </location>
</feature>
<feature type="compositionally biased region" description="Basic residues" evidence="1">
    <location>
        <begin position="170"/>
        <end position="180"/>
    </location>
</feature>
<sequence>MKMKNKIGPNLNAPKISKSDEEFSQPERGVMNKKRKQEFKNSKKVKRMKHEPEFGIVEGSLLNEEEHILEASSKETHDENLVSKDPFQNMEESCNSESMKKKKKMNKTMKNFCNTFKAKQYMETCWQEEKSFSKGNSIGNKNLAFDCSQDKSFNSAEESKYIAEEEVMSRQRKKEKKGYKKVKEGVGDAKSSSISESDDVEQKSAEESITESIKIEKQSPKDSKRHRNKTSNLKSCLKSCLINNKYSFKQKRSVSFCENVSYKVIENVVSHLNSEALEANEKLLSCNDEDGIDREVLHEIECIEMNHVDDSVNSDNSTKDDEYNDVSCDEVEDNTVPECFKLPKCSSTNYDSWLETQRIAARMKVYKNMVKRMKKHPILRKTNLLEIKGYGNWGL</sequence>